<dbReference type="Proteomes" id="UP001596406">
    <property type="component" value="Unassembled WGS sequence"/>
</dbReference>
<dbReference type="AlphaFoldDB" id="A0ABD5U3L1"/>
<feature type="transmembrane region" description="Helical" evidence="1">
    <location>
        <begin position="164"/>
        <end position="181"/>
    </location>
</feature>
<evidence type="ECO:0000313" key="2">
    <source>
        <dbReference type="EMBL" id="MFC6835071.1"/>
    </source>
</evidence>
<dbReference type="InterPro" id="IPR007263">
    <property type="entry name" value="DCC1-like"/>
</dbReference>
<keyword evidence="3" id="KW-1185">Reference proteome</keyword>
<protein>
    <submittedName>
        <fullName evidence="2">DCC1-like thiol-disulfide oxidoreductase family protein</fullName>
    </submittedName>
</protein>
<keyword evidence="1" id="KW-1133">Transmembrane helix</keyword>
<keyword evidence="1" id="KW-0472">Membrane</keyword>
<dbReference type="EMBL" id="JBHSXM010000001">
    <property type="protein sequence ID" value="MFC6835071.1"/>
    <property type="molecule type" value="Genomic_DNA"/>
</dbReference>
<sequence>MSFVNYVADRTRDTPVNLAMARVVLAGYLVWRTFWFDWHARMEVPYVAFEEYAFVLPPNATVLVVEQWLLIATLLAVLVGYRLRWTATLAAVLVGHLATVRFTLDAHGSVTALFLGVYFLVFFALFAEQDELSADGVRRTGDRELGSLVDRLKRSSRGTYRADALTYSLLAVAILYFGSGFDKLAAGGLGWAEASNLSRILSVRSVIYDQPIPLGVELVNYPLAVEAMAVSTLVLELGLLVAVLARRSVTLFFLGLLAMKVGILLTMGIFFGDVFLLFALFLAWDRLYERLVSDRPVDLVFDERCYFCARSLYPFKLLDVNDTVTFYSQSDVPKRYRERTDVDFDAAMFLFDDGEAHRGYDAFRELLRQFRVFAPLAWVMGLTPVAAVGERVYGYVAENRNRHFTCSIDPDGDLSQ</sequence>
<feature type="transmembrane region" description="Helical" evidence="1">
    <location>
        <begin position="223"/>
        <end position="244"/>
    </location>
</feature>
<dbReference type="Pfam" id="PF04134">
    <property type="entry name" value="DCC1-like"/>
    <property type="match status" value="1"/>
</dbReference>
<feature type="transmembrane region" description="Helical" evidence="1">
    <location>
        <begin position="16"/>
        <end position="35"/>
    </location>
</feature>
<feature type="transmembrane region" description="Helical" evidence="1">
    <location>
        <begin position="85"/>
        <end position="104"/>
    </location>
</feature>
<comment type="caution">
    <text evidence="2">The sequence shown here is derived from an EMBL/GenBank/DDBJ whole genome shotgun (WGS) entry which is preliminary data.</text>
</comment>
<reference evidence="2 3" key="1">
    <citation type="journal article" date="2019" name="Int. J. Syst. Evol. Microbiol.">
        <title>The Global Catalogue of Microorganisms (GCM) 10K type strain sequencing project: providing services to taxonomists for standard genome sequencing and annotation.</title>
        <authorList>
            <consortium name="The Broad Institute Genomics Platform"/>
            <consortium name="The Broad Institute Genome Sequencing Center for Infectious Disease"/>
            <person name="Wu L."/>
            <person name="Ma J."/>
        </authorList>
    </citation>
    <scope>NUCLEOTIDE SEQUENCE [LARGE SCALE GENOMIC DNA]</scope>
    <source>
        <strain evidence="2 3">PSRA2</strain>
    </source>
</reference>
<gene>
    <name evidence="2" type="ORF">ACFQHK_00945</name>
</gene>
<dbReference type="RefSeq" id="WP_304446779.1">
    <property type="nucleotide sequence ID" value="NZ_JARRAH010000001.1"/>
</dbReference>
<keyword evidence="1" id="KW-0812">Transmembrane</keyword>
<organism evidence="2 3">
    <name type="scientific">Halomarina ordinaria</name>
    <dbReference type="NCBI Taxonomy" id="3033939"/>
    <lineage>
        <taxon>Archaea</taxon>
        <taxon>Methanobacteriati</taxon>
        <taxon>Methanobacteriota</taxon>
        <taxon>Stenosarchaea group</taxon>
        <taxon>Halobacteria</taxon>
        <taxon>Halobacteriales</taxon>
        <taxon>Natronomonadaceae</taxon>
        <taxon>Halomarina</taxon>
    </lineage>
</organism>
<proteinExistence type="predicted"/>
<evidence type="ECO:0000313" key="3">
    <source>
        <dbReference type="Proteomes" id="UP001596406"/>
    </source>
</evidence>
<name>A0ABD5U3L1_9EURY</name>
<feature type="transmembrane region" description="Helical" evidence="1">
    <location>
        <begin position="110"/>
        <end position="127"/>
    </location>
</feature>
<feature type="transmembrane region" description="Helical" evidence="1">
    <location>
        <begin position="55"/>
        <end position="78"/>
    </location>
</feature>
<feature type="transmembrane region" description="Helical" evidence="1">
    <location>
        <begin position="251"/>
        <end position="284"/>
    </location>
</feature>
<evidence type="ECO:0000256" key="1">
    <source>
        <dbReference type="SAM" id="Phobius"/>
    </source>
</evidence>
<accession>A0ABD5U3L1</accession>